<evidence type="ECO:0000313" key="7">
    <source>
        <dbReference type="EMBL" id="MCE8025766.1"/>
    </source>
</evidence>
<dbReference type="InterPro" id="IPR051533">
    <property type="entry name" value="WaaL-like"/>
</dbReference>
<protein>
    <submittedName>
        <fullName evidence="7">O-antigen ligase family protein</fullName>
    </submittedName>
</protein>
<feature type="transmembrane region" description="Helical" evidence="5">
    <location>
        <begin position="104"/>
        <end position="124"/>
    </location>
</feature>
<evidence type="ECO:0000256" key="2">
    <source>
        <dbReference type="ARBA" id="ARBA00022692"/>
    </source>
</evidence>
<keyword evidence="8" id="KW-1185">Reference proteome</keyword>
<evidence type="ECO:0000256" key="1">
    <source>
        <dbReference type="ARBA" id="ARBA00004141"/>
    </source>
</evidence>
<comment type="caution">
    <text evidence="7">The sequence shown here is derived from an EMBL/GenBank/DDBJ whole genome shotgun (WGS) entry which is preliminary data.</text>
</comment>
<feature type="transmembrane region" description="Helical" evidence="5">
    <location>
        <begin position="21"/>
        <end position="37"/>
    </location>
</feature>
<evidence type="ECO:0000256" key="4">
    <source>
        <dbReference type="ARBA" id="ARBA00023136"/>
    </source>
</evidence>
<keyword evidence="2 5" id="KW-0812">Transmembrane</keyword>
<dbReference type="GO" id="GO:0016874">
    <property type="term" value="F:ligase activity"/>
    <property type="evidence" value="ECO:0007669"/>
    <property type="project" value="UniProtKB-KW"/>
</dbReference>
<feature type="transmembrane region" description="Helical" evidence="5">
    <location>
        <begin position="409"/>
        <end position="426"/>
    </location>
</feature>
<evidence type="ECO:0000256" key="3">
    <source>
        <dbReference type="ARBA" id="ARBA00022989"/>
    </source>
</evidence>
<feature type="domain" description="O-antigen ligase-related" evidence="6">
    <location>
        <begin position="207"/>
        <end position="359"/>
    </location>
</feature>
<dbReference type="Proteomes" id="UP001320272">
    <property type="component" value="Unassembled WGS sequence"/>
</dbReference>
<keyword evidence="7" id="KW-0436">Ligase</keyword>
<dbReference type="Pfam" id="PF04932">
    <property type="entry name" value="Wzy_C"/>
    <property type="match status" value="1"/>
</dbReference>
<reference evidence="7 8" key="1">
    <citation type="journal article" date="2021" name="Front. Microbiol.">
        <title>Aerobic Denitrification and Heterotrophic Sulfur Oxidation in the Genus Halomonas Revealed by Six Novel Species Characterizations and Genome-Based Analysis.</title>
        <authorList>
            <person name="Wang L."/>
            <person name="Shao Z."/>
        </authorList>
    </citation>
    <scope>NUCLEOTIDE SEQUENCE [LARGE SCALE GENOMIC DNA]</scope>
    <source>
        <strain evidence="7 8">MCCC 1A11058</strain>
    </source>
</reference>
<gene>
    <name evidence="7" type="ORF">HOP59_16680</name>
</gene>
<keyword evidence="4 5" id="KW-0472">Membrane</keyword>
<evidence type="ECO:0000256" key="5">
    <source>
        <dbReference type="SAM" id="Phobius"/>
    </source>
</evidence>
<dbReference type="PANTHER" id="PTHR37422">
    <property type="entry name" value="TEICHURONIC ACID BIOSYNTHESIS PROTEIN TUAE"/>
    <property type="match status" value="1"/>
</dbReference>
<organism evidence="7 8">
    <name type="scientific">Billgrantia aerodenitrificans</name>
    <dbReference type="NCBI Taxonomy" id="2733483"/>
    <lineage>
        <taxon>Bacteria</taxon>
        <taxon>Pseudomonadati</taxon>
        <taxon>Pseudomonadota</taxon>
        <taxon>Gammaproteobacteria</taxon>
        <taxon>Oceanospirillales</taxon>
        <taxon>Halomonadaceae</taxon>
        <taxon>Billgrantia</taxon>
    </lineage>
</organism>
<comment type="subcellular location">
    <subcellularLocation>
        <location evidence="1">Membrane</location>
        <topology evidence="1">Multi-pass membrane protein</topology>
    </subcellularLocation>
</comment>
<feature type="transmembrane region" description="Helical" evidence="5">
    <location>
        <begin position="244"/>
        <end position="261"/>
    </location>
</feature>
<dbReference type="EMBL" id="JABFTV010000009">
    <property type="protein sequence ID" value="MCE8025766.1"/>
    <property type="molecule type" value="Genomic_DNA"/>
</dbReference>
<feature type="transmembrane region" description="Helical" evidence="5">
    <location>
        <begin position="169"/>
        <end position="187"/>
    </location>
</feature>
<sequence>MQSPRNELAAGRGGLRTRMQTLASLWAFAFIALLVVVPWAYAIIPLLAAATLLPALLIYAPRVQGEGALDRDDAFMLLALFSYGALWCLDVWRSGEWPVGEGNQGIFLPLWPMLAAALLMALRIFTPGPRLLWLAVSCGALGAGSIALYERLVLDKARASNDMNAIPFGNLSLLLGGLSLLGALWCVRSGSVRRPALLALTLLAAMAGMLSSLLSGTRGGWIAAPLLLLLAYRAARDVLPSRPLHLAVAALMILLVAAAWAPQTGVRDRVALAHSNLMQYAVGEERGSSVGLRLEMWRAGGLMFLEKPVLGWGEGQVQHQRDALVAEAGLHPGISRYDQLHSDIIDTAARRGLVGLGVLLAFYMVPLSLFWRRLVDGGSPGVRVLAAAGMMVPVAFIDFGLTQSMLRDVRGLSGYLGFCVVCWAVMRRHERLRRSVHP</sequence>
<dbReference type="InterPro" id="IPR007016">
    <property type="entry name" value="O-antigen_ligase-rel_domated"/>
</dbReference>
<feature type="transmembrane region" description="Helical" evidence="5">
    <location>
        <begin position="131"/>
        <end position="149"/>
    </location>
</feature>
<feature type="transmembrane region" description="Helical" evidence="5">
    <location>
        <begin position="196"/>
        <end position="213"/>
    </location>
</feature>
<evidence type="ECO:0000313" key="8">
    <source>
        <dbReference type="Proteomes" id="UP001320272"/>
    </source>
</evidence>
<accession>A0ABS9AV47</accession>
<dbReference type="PANTHER" id="PTHR37422:SF13">
    <property type="entry name" value="LIPOPOLYSACCHARIDE BIOSYNTHESIS PROTEIN PA4999-RELATED"/>
    <property type="match status" value="1"/>
</dbReference>
<evidence type="ECO:0000259" key="6">
    <source>
        <dbReference type="Pfam" id="PF04932"/>
    </source>
</evidence>
<name>A0ABS9AV47_9GAMM</name>
<proteinExistence type="predicted"/>
<keyword evidence="3 5" id="KW-1133">Transmembrane helix</keyword>
<feature type="transmembrane region" description="Helical" evidence="5">
    <location>
        <begin position="352"/>
        <end position="372"/>
    </location>
</feature>